<sequence length="1548" mass="171027">MTESSTSQRILAALKEARNELQAVELAQNEPIAIVGMAGRFPGAKNLDEFWQNICNGVNSIDFLSQDELLAHGVDPETVNDPNYVNAYSSFEGIDSFDAPFFGYSPREAEVIDPQHRVFLECAWEALENAGYDPERYGGAIGVFGGAALNSYLVNLYGNSNLRQSLNKTQVVISNVMGLMPTRVSYKLNLKGPSCGVQTGCSTSLVSVHLACQSLRSQECDMALAGGVTIGTMGKSGYLYQEDSIASPDGFCRAFDAKGQGTVFGNGVGIVVLKRLSVALEAGDHIYALIKGSAINNDGSQKVGLTAPSVIGQAEVIEKALQKARVEPETVNYIETHGTGTPLGDPIEMSALTKVFRDSKQQEKFCAIASVKTNIGHLDAAAGIAGLIKTVLALKNQKIPPSLNFRQPNPQIDWDNNPFYVNTQLKDWQRNGNPRRAGVSSFGMGGTNAHVVLEEAGSSEQLTVNSEQLTVSSCLLLLSAKTSTALETITKNLADHLKQHPDINLADAAYTLQIGRQSMEYRHFVLCQETEEAIASLKSDPQPIPLLSSPKITFLFSGQGSQYVGMGKELYDTEPVFKQEVDRCCDLLQEHLECDLREIIFGQGDGETRRQGDGETGRRGDGETERLGENLQSTIYAQPALFVIEYALTQLWMSWGIQPNAMLGHSIGEYVAATIAGVFSLQDALYLVAMRGKLMQECPPGAMLSVSLSEEKLSSLLTEDLVISAINAPNLSVVSGTIEAIAILEKRLTSKNIACRSLHTSHAFHSPLMQPITGKFKDIIRQISLNYPKLPFISNLTGTWITPEQATDPDYWIQHLLQPVRFHDGIKELLETSDRLFLEIGPGRTLSTLSKQQQADIPVFTSLRHPQETISDQSFILNTVGKLWQTGVEIDWLAFYPHEKPSRIPLPTYPFERQRYWVDISPSEPVTQTEETSLIKNPDMADWFYVPAWKRIPLPKNSKIESQNCLILTDESELSNALISSLQKSNQNIVTVSIGDEFTQIAEKQYIINPKSAEDYQKLWKSLPQKPHKILNLWLNKKVEIFEQCQDLGFYSLVYLSQTIGQQKETVTMTAIAEGLHDVIGTETLNPGKATILGASKVISQEFPNINCQTIDITAHNISINSLLTELLTPTEDTVVAYRGHHRWVQTFEPLPLAEAEKEAIPLKQKGIYLIAGNFVEGLGLVYAQWLKQTINAKLVLIGPKNLPPQTEWDLWLATHSPQEEVTRCVRQMQALGTGGTEFLFFNADLSNKEQVKEIIDQTIEKFGKIDGVIHAGTMGDRSSCPLPRLTPEECDRQWKTKIKGLLVLEEVLQGHTLDFYLLQSSLSSVVGGLGFAAYAAANTFMDTFATQRNQTGSTPWYTLNWDACQLDEDVSPEKTGLALLDLAMTPQEVWDVSGRILAHASHPQIIVSPGDLSTRMNQEIVPPTFADREALSSYQRPSLNTPYEAPRNDIEEQVAEALQELLGIEKVGINDNFFELGGHSLLAIQAISRLREEFQVELPMRKFLFESPTVAGIAKLIEENQPSEDEQQEIADLLAEVENMSDEELGL</sequence>
<dbReference type="PANTHER" id="PTHR43775">
    <property type="entry name" value="FATTY ACID SYNTHASE"/>
    <property type="match status" value="1"/>
</dbReference>
<evidence type="ECO:0000256" key="19">
    <source>
        <dbReference type="ARBA" id="ARBA00078169"/>
    </source>
</evidence>
<feature type="compositionally biased region" description="Basic and acidic residues" evidence="21">
    <location>
        <begin position="606"/>
        <end position="626"/>
    </location>
</feature>
<dbReference type="PATRIC" id="fig|423471.3.peg.1556"/>
<dbReference type="Gene3D" id="3.30.70.250">
    <property type="entry name" value="Malonyl-CoA ACP transacylase, ACP-binding"/>
    <property type="match status" value="1"/>
</dbReference>
<evidence type="ECO:0000313" key="25">
    <source>
        <dbReference type="Proteomes" id="UP000003477"/>
    </source>
</evidence>
<dbReference type="InterPro" id="IPR049490">
    <property type="entry name" value="C883_1060-like_KR_N"/>
</dbReference>
<dbReference type="Gene3D" id="3.30.70.3290">
    <property type="match status" value="1"/>
</dbReference>
<dbReference type="CDD" id="cd08953">
    <property type="entry name" value="KR_2_SDR_x"/>
    <property type="match status" value="1"/>
</dbReference>
<dbReference type="EC" id="2.3.1.292" evidence="16"/>
<dbReference type="InterPro" id="IPR016035">
    <property type="entry name" value="Acyl_Trfase/lysoPLipase"/>
</dbReference>
<dbReference type="SMART" id="SM00827">
    <property type="entry name" value="PKS_AT"/>
    <property type="match status" value="1"/>
</dbReference>
<dbReference type="Gene3D" id="3.40.366.10">
    <property type="entry name" value="Malonyl-Coenzyme A Acyl Carrier Protein, domain 2"/>
    <property type="match status" value="1"/>
</dbReference>
<evidence type="ECO:0000256" key="10">
    <source>
        <dbReference type="ARBA" id="ARBA00023268"/>
    </source>
</evidence>
<dbReference type="PROSITE" id="PS00012">
    <property type="entry name" value="PHOSPHOPANTETHEINE"/>
    <property type="match status" value="1"/>
</dbReference>
<evidence type="ECO:0000256" key="6">
    <source>
        <dbReference type="ARBA" id="ARBA00022832"/>
    </source>
</evidence>
<feature type="domain" description="Carrier" evidence="22">
    <location>
        <begin position="1446"/>
        <end position="1522"/>
    </location>
</feature>
<dbReference type="InterPro" id="IPR014031">
    <property type="entry name" value="Ketoacyl_synth_C"/>
</dbReference>
<dbReference type="SMART" id="SM00822">
    <property type="entry name" value="PKS_KR"/>
    <property type="match status" value="1"/>
</dbReference>
<dbReference type="InterPro" id="IPR029058">
    <property type="entry name" value="AB_hydrolase_fold"/>
</dbReference>
<dbReference type="InterPro" id="IPR001227">
    <property type="entry name" value="Ac_transferase_dom_sf"/>
</dbReference>
<evidence type="ECO:0000256" key="12">
    <source>
        <dbReference type="ARBA" id="ARBA00051971"/>
    </source>
</evidence>
<dbReference type="GO" id="GO:0071770">
    <property type="term" value="P:DIM/DIP cell wall layer assembly"/>
    <property type="evidence" value="ECO:0007669"/>
    <property type="project" value="TreeGrafter"/>
</dbReference>
<comment type="function">
    <text evidence="15">Part of the PpsABCDE complex involved in the biosynthesis of the lipid core common to phthiocerols and phenolphthiocerols by successive additions of malonyl-CoA or methylmalonyl-CoA extender units. PpsA can accept as substrate the activated forms of either icosanoyl (C20), docosanoyl (C22) or lignoceroyl (C24) groups from FadD26, or a (4-hydroxyphenyl)-C17 or (4-hydroxyphenyl)-C19 fatty acyl from FadD29. PpsA initiates the biosynthesis and extends its substrate using a malonyl-CoA extender unit. The PpsB and PpsC proteins add the second and third malonyl-CoA extender units. PpsD adds an (R)-methylmalonyl unit and PpsE adds a second (R)-methylmalonyl unit. The incorporation of the methylmalonyl units results in formation of two branched methyl groups in the elongated product.</text>
</comment>
<dbReference type="FunFam" id="3.40.47.10:FF:000042">
    <property type="entry name" value="Polyketide synthase Pks13"/>
    <property type="match status" value="1"/>
</dbReference>
<accession>G5J2D4</accession>
<dbReference type="GeneID" id="88765437"/>
<dbReference type="InterPro" id="IPR036291">
    <property type="entry name" value="NAD(P)-bd_dom_sf"/>
</dbReference>
<dbReference type="SMART" id="SM00825">
    <property type="entry name" value="PKS_KS"/>
    <property type="match status" value="1"/>
</dbReference>
<dbReference type="Pfam" id="PF02801">
    <property type="entry name" value="Ketoacyl-synt_C"/>
    <property type="match status" value="1"/>
</dbReference>
<comment type="catalytic activity">
    <reaction evidence="12">
        <text>19-(4-hydroxyphenyl)nonadecanoyl-[(phenol)carboxyphthiodiolenone synthase] + 2 (S)-methylmalonyl-CoA + 3 malonyl-CoA + 5 NADPH + 10 H(+) = C37-(phenol)carboxyphthiodiolenone-[(phenol)carboxyphthiodiolenone synthase] + 5 CO2 + 5 NADP(+) + 5 CoA + 2 H2O</text>
        <dbReference type="Rhea" id="RHEA:57760"/>
        <dbReference type="Rhea" id="RHEA-COMP:14273"/>
        <dbReference type="Rhea" id="RHEA-COMP:14990"/>
        <dbReference type="ChEBI" id="CHEBI:15377"/>
        <dbReference type="ChEBI" id="CHEBI:15378"/>
        <dbReference type="ChEBI" id="CHEBI:16526"/>
        <dbReference type="ChEBI" id="CHEBI:57287"/>
        <dbReference type="ChEBI" id="CHEBI:57327"/>
        <dbReference type="ChEBI" id="CHEBI:57384"/>
        <dbReference type="ChEBI" id="CHEBI:57783"/>
        <dbReference type="ChEBI" id="CHEBI:58349"/>
        <dbReference type="ChEBI" id="CHEBI:133301"/>
        <dbReference type="ChEBI" id="CHEBI:142260"/>
        <dbReference type="EC" id="2.3.1.292"/>
    </reaction>
</comment>
<feature type="region of interest" description="Disordered" evidence="21">
    <location>
        <begin position="605"/>
        <end position="626"/>
    </location>
</feature>
<dbReference type="PROSITE" id="PS52004">
    <property type="entry name" value="KS3_2"/>
    <property type="match status" value="1"/>
</dbReference>
<dbReference type="GO" id="GO:0005886">
    <property type="term" value="C:plasma membrane"/>
    <property type="evidence" value="ECO:0007669"/>
    <property type="project" value="TreeGrafter"/>
</dbReference>
<evidence type="ECO:0000256" key="9">
    <source>
        <dbReference type="ARBA" id="ARBA00023098"/>
    </source>
</evidence>
<evidence type="ECO:0000313" key="24">
    <source>
        <dbReference type="EMBL" id="EHJ13668.1"/>
    </source>
</evidence>
<dbReference type="GO" id="GO:0034081">
    <property type="term" value="C:polyketide synthase complex"/>
    <property type="evidence" value="ECO:0007669"/>
    <property type="project" value="UniProtKB-ARBA"/>
</dbReference>
<dbReference type="InterPro" id="IPR020806">
    <property type="entry name" value="PKS_PP-bd"/>
</dbReference>
<dbReference type="InterPro" id="IPR016036">
    <property type="entry name" value="Malonyl_transacylase_ACP-bd"/>
</dbReference>
<dbReference type="SUPFAM" id="SSF47336">
    <property type="entry name" value="ACP-like"/>
    <property type="match status" value="1"/>
</dbReference>
<dbReference type="GO" id="GO:0004312">
    <property type="term" value="F:fatty acid synthase activity"/>
    <property type="evidence" value="ECO:0007669"/>
    <property type="project" value="TreeGrafter"/>
</dbReference>
<proteinExistence type="predicted"/>
<comment type="catalytic activity">
    <reaction evidence="14">
        <text>icosanoyl-[(phenol)carboxyphthiodiolenone synthase] + 2 (S)-methylmalonyl-CoA + 3 malonyl-CoA + 5 NADPH + 10 H(+) = C32-carboxyphthiodiolenone-[(phenol)carboxyphthiodiolenone synthase] + 5 CO2 + 5 NADP(+) + 5 CoA + 2 H2O</text>
        <dbReference type="Rhea" id="RHEA:57748"/>
        <dbReference type="Rhea" id="RHEA-COMP:14985"/>
        <dbReference type="Rhea" id="RHEA-COMP:14986"/>
        <dbReference type="ChEBI" id="CHEBI:15377"/>
        <dbReference type="ChEBI" id="CHEBI:15378"/>
        <dbReference type="ChEBI" id="CHEBI:16526"/>
        <dbReference type="ChEBI" id="CHEBI:57287"/>
        <dbReference type="ChEBI" id="CHEBI:57327"/>
        <dbReference type="ChEBI" id="CHEBI:57384"/>
        <dbReference type="ChEBI" id="CHEBI:57783"/>
        <dbReference type="ChEBI" id="CHEBI:58349"/>
        <dbReference type="ChEBI" id="CHEBI:87848"/>
        <dbReference type="ChEBI" id="CHEBI:142236"/>
        <dbReference type="EC" id="2.3.1.292"/>
    </reaction>
</comment>
<dbReference type="Pfam" id="PF00698">
    <property type="entry name" value="Acyl_transf_1"/>
    <property type="match status" value="1"/>
</dbReference>
<dbReference type="PROSITE" id="PS00606">
    <property type="entry name" value="KS3_1"/>
    <property type="match status" value="1"/>
</dbReference>
<evidence type="ECO:0000256" key="4">
    <source>
        <dbReference type="ARBA" id="ARBA00022553"/>
    </source>
</evidence>
<evidence type="ECO:0000256" key="18">
    <source>
        <dbReference type="ARBA" id="ARBA00075053"/>
    </source>
</evidence>
<dbReference type="InterPro" id="IPR014043">
    <property type="entry name" value="Acyl_transferase_dom"/>
</dbReference>
<name>G5J2D4_CROWT</name>
<evidence type="ECO:0000256" key="20">
    <source>
        <dbReference type="ARBA" id="ARBA00084020"/>
    </source>
</evidence>
<dbReference type="Proteomes" id="UP000003477">
    <property type="component" value="Unassembled WGS sequence"/>
</dbReference>
<protein>
    <recommendedName>
        <fullName evidence="17">Phenolphthiocerol/phthiocerol polyketide synthase subunit E</fullName>
        <ecNumber evidence="16">2.3.1.292</ecNumber>
    </recommendedName>
    <alternativeName>
        <fullName evidence="19">(Phenol)carboxyphthiodiolenone synthase subunit E</fullName>
    </alternativeName>
    <alternativeName>
        <fullName evidence="20">Beta-ketoacyl-acyl-carrier-protein synthase I</fullName>
    </alternativeName>
    <alternativeName>
        <fullName evidence="18">Phthiocerol synthesis polyketide synthase type I PpsE</fullName>
    </alternativeName>
</protein>
<keyword evidence="7" id="KW-0521">NADP</keyword>
<dbReference type="InterPro" id="IPR006162">
    <property type="entry name" value="Ppantetheine_attach_site"/>
</dbReference>
<dbReference type="GO" id="GO:0016491">
    <property type="term" value="F:oxidoreductase activity"/>
    <property type="evidence" value="ECO:0007669"/>
    <property type="project" value="UniProtKB-KW"/>
</dbReference>
<evidence type="ECO:0000259" key="23">
    <source>
        <dbReference type="PROSITE" id="PS52004"/>
    </source>
</evidence>
<dbReference type="InterPro" id="IPR057326">
    <property type="entry name" value="KR_dom"/>
</dbReference>
<evidence type="ECO:0000256" key="5">
    <source>
        <dbReference type="ARBA" id="ARBA00022679"/>
    </source>
</evidence>
<dbReference type="Pfam" id="PF00550">
    <property type="entry name" value="PP-binding"/>
    <property type="match status" value="1"/>
</dbReference>
<dbReference type="FunFam" id="1.10.1200.10:FF:000005">
    <property type="entry name" value="Nonribosomal peptide synthetase 1"/>
    <property type="match status" value="1"/>
</dbReference>
<keyword evidence="10" id="KW-0511">Multifunctional enzyme</keyword>
<dbReference type="Pfam" id="PF00109">
    <property type="entry name" value="ketoacyl-synt"/>
    <property type="match status" value="1"/>
</dbReference>
<dbReference type="Pfam" id="PF08659">
    <property type="entry name" value="KR"/>
    <property type="match status" value="1"/>
</dbReference>
<dbReference type="SUPFAM" id="SSF52151">
    <property type="entry name" value="FabD/lysophospholipase-like"/>
    <property type="match status" value="1"/>
</dbReference>
<dbReference type="InterPro" id="IPR016039">
    <property type="entry name" value="Thiolase-like"/>
</dbReference>
<dbReference type="GO" id="GO:0006633">
    <property type="term" value="P:fatty acid biosynthetic process"/>
    <property type="evidence" value="ECO:0007669"/>
    <property type="project" value="InterPro"/>
</dbReference>
<evidence type="ECO:0000256" key="8">
    <source>
        <dbReference type="ARBA" id="ARBA00023002"/>
    </source>
</evidence>
<evidence type="ECO:0000256" key="15">
    <source>
        <dbReference type="ARBA" id="ARBA00058455"/>
    </source>
</evidence>
<dbReference type="CDD" id="cd00833">
    <property type="entry name" value="PKS"/>
    <property type="match status" value="1"/>
</dbReference>
<keyword evidence="6" id="KW-0276">Fatty acid metabolism</keyword>
<dbReference type="Pfam" id="PF22621">
    <property type="entry name" value="CurL-like_PKS_C"/>
    <property type="match status" value="1"/>
</dbReference>
<dbReference type="InterPro" id="IPR014030">
    <property type="entry name" value="Ketoacyl_synth_N"/>
</dbReference>
<dbReference type="InterPro" id="IPR013968">
    <property type="entry name" value="PKS_KR"/>
</dbReference>
<dbReference type="InterPro" id="IPR020841">
    <property type="entry name" value="PKS_Beta-ketoAc_synthase_dom"/>
</dbReference>
<dbReference type="Gene3D" id="3.40.50.1820">
    <property type="entry name" value="alpha/beta hydrolase"/>
    <property type="match status" value="1"/>
</dbReference>
<dbReference type="EMBL" id="AESD01000254">
    <property type="protein sequence ID" value="EHJ13668.1"/>
    <property type="molecule type" value="Genomic_DNA"/>
</dbReference>
<keyword evidence="9" id="KW-0443">Lipid metabolism</keyword>
<dbReference type="Pfam" id="PF21394">
    <property type="entry name" value="Beta-ketacyl_N"/>
    <property type="match status" value="1"/>
</dbReference>
<evidence type="ECO:0000256" key="1">
    <source>
        <dbReference type="ARBA" id="ARBA00001937"/>
    </source>
</evidence>
<comment type="catalytic activity">
    <reaction evidence="13">
        <text>docosanoyl-[(phenol)carboxyphthiodiolenone synthase] + 2 (S)-methylmalonyl-CoA + 3 malonyl-CoA + 5 NADPH + 10 H(+) = C34-carboxyphthiodiolenone-[(phenol)carboxyphthiodiolenone synthase] + 5 CO2 + 5 NADP(+) + 5 CoA + 2 H2O</text>
        <dbReference type="Rhea" id="RHEA:57752"/>
        <dbReference type="Rhea" id="RHEA-COMP:14987"/>
        <dbReference type="Rhea" id="RHEA-COMP:14988"/>
        <dbReference type="ChEBI" id="CHEBI:15377"/>
        <dbReference type="ChEBI" id="CHEBI:15378"/>
        <dbReference type="ChEBI" id="CHEBI:16526"/>
        <dbReference type="ChEBI" id="CHEBI:57287"/>
        <dbReference type="ChEBI" id="CHEBI:57327"/>
        <dbReference type="ChEBI" id="CHEBI:57384"/>
        <dbReference type="ChEBI" id="CHEBI:57783"/>
        <dbReference type="ChEBI" id="CHEBI:58349"/>
        <dbReference type="ChEBI" id="CHEBI:142237"/>
        <dbReference type="ChEBI" id="CHEBI:142238"/>
        <dbReference type="EC" id="2.3.1.292"/>
    </reaction>
</comment>
<comment type="cofactor">
    <cofactor evidence="1">
        <name>NADP(+)</name>
        <dbReference type="ChEBI" id="CHEBI:58349"/>
    </cofactor>
</comment>
<evidence type="ECO:0000256" key="14">
    <source>
        <dbReference type="ARBA" id="ARBA00052745"/>
    </source>
</evidence>
<dbReference type="InterPro" id="IPR036736">
    <property type="entry name" value="ACP-like_sf"/>
</dbReference>
<keyword evidence="4" id="KW-0597">Phosphoprotein</keyword>
<dbReference type="InterPro" id="IPR050091">
    <property type="entry name" value="PKS_NRPS_Biosynth_Enz"/>
</dbReference>
<feature type="domain" description="Ketosynthase family 3 (KS3)" evidence="23">
    <location>
        <begin position="29"/>
        <end position="455"/>
    </location>
</feature>
<evidence type="ECO:0000256" key="21">
    <source>
        <dbReference type="SAM" id="MobiDB-lite"/>
    </source>
</evidence>
<evidence type="ECO:0000256" key="16">
    <source>
        <dbReference type="ARBA" id="ARBA00066974"/>
    </source>
</evidence>
<dbReference type="RefSeq" id="WP_007310059.1">
    <property type="nucleotide sequence ID" value="NZ_AESD01000254.1"/>
</dbReference>
<evidence type="ECO:0000256" key="7">
    <source>
        <dbReference type="ARBA" id="ARBA00022857"/>
    </source>
</evidence>
<dbReference type="GO" id="GO:0031177">
    <property type="term" value="F:phosphopantetheine binding"/>
    <property type="evidence" value="ECO:0007669"/>
    <property type="project" value="InterPro"/>
</dbReference>
<keyword evidence="8" id="KW-0560">Oxidoreductase</keyword>
<keyword evidence="3" id="KW-0596">Phosphopantetheine</keyword>
<dbReference type="PANTHER" id="PTHR43775:SF51">
    <property type="entry name" value="INACTIVE PHENOLPHTHIOCEROL SYNTHESIS POLYKETIDE SYNTHASE TYPE I PKS1-RELATED"/>
    <property type="match status" value="1"/>
</dbReference>
<dbReference type="SUPFAM" id="SSF55048">
    <property type="entry name" value="Probable ACP-binding domain of malonyl-CoA ACP transacylase"/>
    <property type="match status" value="1"/>
</dbReference>
<dbReference type="GO" id="GO:0004315">
    <property type="term" value="F:3-oxoacyl-[acyl-carrier-protein] synthase activity"/>
    <property type="evidence" value="ECO:0007669"/>
    <property type="project" value="InterPro"/>
</dbReference>
<organism evidence="24 25">
    <name type="scientific">Crocosphaera watsonii WH 0003</name>
    <dbReference type="NCBI Taxonomy" id="423471"/>
    <lineage>
        <taxon>Bacteria</taxon>
        <taxon>Bacillati</taxon>
        <taxon>Cyanobacteriota</taxon>
        <taxon>Cyanophyceae</taxon>
        <taxon>Oscillatoriophycideae</taxon>
        <taxon>Chroococcales</taxon>
        <taxon>Aphanothecaceae</taxon>
        <taxon>Crocosphaera</taxon>
    </lineage>
</organism>
<dbReference type="Gene3D" id="3.40.50.720">
    <property type="entry name" value="NAD(P)-binding Rossmann-like Domain"/>
    <property type="match status" value="1"/>
</dbReference>
<dbReference type="InterPro" id="IPR009081">
    <property type="entry name" value="PP-bd_ACP"/>
</dbReference>
<evidence type="ECO:0000256" key="17">
    <source>
        <dbReference type="ARBA" id="ARBA00073623"/>
    </source>
</evidence>
<reference evidence="24 25" key="1">
    <citation type="journal article" date="2011" name="Front. Microbiol.">
        <title>Two Strains of Crocosphaera watsonii with Highly Conserved Genomes are Distinguished by Strain-Specific Features.</title>
        <authorList>
            <person name="Bench S.R."/>
            <person name="Ilikchyan I.N."/>
            <person name="Tripp H.J."/>
            <person name="Zehr J.P."/>
        </authorList>
    </citation>
    <scope>NUCLEOTIDE SEQUENCE [LARGE SCALE GENOMIC DNA]</scope>
    <source>
        <strain evidence="24 25">WH 0003</strain>
    </source>
</reference>
<evidence type="ECO:0000256" key="13">
    <source>
        <dbReference type="ARBA" id="ARBA00052119"/>
    </source>
</evidence>
<gene>
    <name evidence="24" type="ORF">CWATWH0003_1665</name>
</gene>
<evidence type="ECO:0000256" key="2">
    <source>
        <dbReference type="ARBA" id="ARBA00001957"/>
    </source>
</evidence>
<comment type="caution">
    <text evidence="24">The sequence shown here is derived from an EMBL/GenBank/DDBJ whole genome shotgun (WGS) entry which is preliminary data.</text>
</comment>
<dbReference type="InterPro" id="IPR018201">
    <property type="entry name" value="Ketoacyl_synth_AS"/>
</dbReference>
<evidence type="ECO:0000256" key="3">
    <source>
        <dbReference type="ARBA" id="ARBA00022450"/>
    </source>
</evidence>
<dbReference type="PROSITE" id="PS50075">
    <property type="entry name" value="CARRIER"/>
    <property type="match status" value="1"/>
</dbReference>
<evidence type="ECO:0000259" key="22">
    <source>
        <dbReference type="PROSITE" id="PS50075"/>
    </source>
</evidence>
<dbReference type="SMART" id="SM00823">
    <property type="entry name" value="PKS_PP"/>
    <property type="match status" value="1"/>
</dbReference>
<dbReference type="SUPFAM" id="SSF53901">
    <property type="entry name" value="Thiolase-like"/>
    <property type="match status" value="1"/>
</dbReference>
<comment type="catalytic activity">
    <reaction evidence="11">
        <text>17-(4-hydroxyphenyl)heptadecanoyl-[(phenol)carboxyphthiodiolenone synthase] + 2 (S)-methylmalonyl-CoA + 3 malonyl-CoA + 5 NADPH + 10 H(+) = C35-(phenol)carboxyphthiodiolenone-[(phenol)carboxyphthiodiolenone synthase] + 5 CO2 + 5 NADP(+) + 5 CoA + 2 H2O</text>
        <dbReference type="Rhea" id="RHEA:57756"/>
        <dbReference type="Rhea" id="RHEA-COMP:14272"/>
        <dbReference type="Rhea" id="RHEA-COMP:14989"/>
        <dbReference type="ChEBI" id="CHEBI:15377"/>
        <dbReference type="ChEBI" id="CHEBI:15378"/>
        <dbReference type="ChEBI" id="CHEBI:16526"/>
        <dbReference type="ChEBI" id="CHEBI:57287"/>
        <dbReference type="ChEBI" id="CHEBI:57327"/>
        <dbReference type="ChEBI" id="CHEBI:57384"/>
        <dbReference type="ChEBI" id="CHEBI:57783"/>
        <dbReference type="ChEBI" id="CHEBI:58349"/>
        <dbReference type="ChEBI" id="CHEBI:133300"/>
        <dbReference type="ChEBI" id="CHEBI:142259"/>
        <dbReference type="EC" id="2.3.1.292"/>
    </reaction>
</comment>
<comment type="cofactor">
    <cofactor evidence="2">
        <name>pantetheine 4'-phosphate</name>
        <dbReference type="ChEBI" id="CHEBI:47942"/>
    </cofactor>
</comment>
<keyword evidence="5" id="KW-0808">Transferase</keyword>
<dbReference type="SUPFAM" id="SSF51735">
    <property type="entry name" value="NAD(P)-binding Rossmann-fold domains"/>
    <property type="match status" value="2"/>
</dbReference>
<evidence type="ECO:0000256" key="11">
    <source>
        <dbReference type="ARBA" id="ARBA00050973"/>
    </source>
</evidence>
<dbReference type="Gene3D" id="3.40.47.10">
    <property type="match status" value="1"/>
</dbReference>